<accession>A0AAE1PYY3</accession>
<sequence>MTKRELKNAVAKSRVDTDVLPDTALELTEGSLSDVVLLRKMEFEMEKLKFELEERERERQFQLQRLQSGVSEAPSPSFDISRNTS</sequence>
<dbReference type="AlphaFoldDB" id="A0AAE1PYY3"/>
<reference evidence="2" key="1">
    <citation type="submission" date="2023-11" db="EMBL/GenBank/DDBJ databases">
        <title>Genome assemblies of two species of porcelain crab, Petrolisthes cinctipes and Petrolisthes manimaculis (Anomura: Porcellanidae).</title>
        <authorList>
            <person name="Angst P."/>
        </authorList>
    </citation>
    <scope>NUCLEOTIDE SEQUENCE</scope>
    <source>
        <strain evidence="2">PB745_02</strain>
        <tissue evidence="2">Gill</tissue>
    </source>
</reference>
<evidence type="ECO:0000313" key="2">
    <source>
        <dbReference type="EMBL" id="KAK4317310.1"/>
    </source>
</evidence>
<name>A0AAE1PYY3_9EUCA</name>
<dbReference type="EMBL" id="JAWZYT010000930">
    <property type="protein sequence ID" value="KAK4317310.1"/>
    <property type="molecule type" value="Genomic_DNA"/>
</dbReference>
<proteinExistence type="predicted"/>
<feature type="region of interest" description="Disordered" evidence="1">
    <location>
        <begin position="64"/>
        <end position="85"/>
    </location>
</feature>
<keyword evidence="3" id="KW-1185">Reference proteome</keyword>
<comment type="caution">
    <text evidence="2">The sequence shown here is derived from an EMBL/GenBank/DDBJ whole genome shotgun (WGS) entry which is preliminary data.</text>
</comment>
<protein>
    <submittedName>
        <fullName evidence="2">Uncharacterized protein</fullName>
    </submittedName>
</protein>
<dbReference type="Proteomes" id="UP001292094">
    <property type="component" value="Unassembled WGS sequence"/>
</dbReference>
<evidence type="ECO:0000256" key="1">
    <source>
        <dbReference type="SAM" id="MobiDB-lite"/>
    </source>
</evidence>
<evidence type="ECO:0000313" key="3">
    <source>
        <dbReference type="Proteomes" id="UP001292094"/>
    </source>
</evidence>
<organism evidence="2 3">
    <name type="scientific">Petrolisthes manimaculis</name>
    <dbReference type="NCBI Taxonomy" id="1843537"/>
    <lineage>
        <taxon>Eukaryota</taxon>
        <taxon>Metazoa</taxon>
        <taxon>Ecdysozoa</taxon>
        <taxon>Arthropoda</taxon>
        <taxon>Crustacea</taxon>
        <taxon>Multicrustacea</taxon>
        <taxon>Malacostraca</taxon>
        <taxon>Eumalacostraca</taxon>
        <taxon>Eucarida</taxon>
        <taxon>Decapoda</taxon>
        <taxon>Pleocyemata</taxon>
        <taxon>Anomura</taxon>
        <taxon>Galatheoidea</taxon>
        <taxon>Porcellanidae</taxon>
        <taxon>Petrolisthes</taxon>
    </lineage>
</organism>
<gene>
    <name evidence="2" type="ORF">Pmani_011574</name>
</gene>